<dbReference type="RefSeq" id="XP_031934124.1">
    <property type="nucleotide sequence ID" value="XM_032084017.1"/>
</dbReference>
<dbReference type="Proteomes" id="UP000325579">
    <property type="component" value="Unassembled WGS sequence"/>
</dbReference>
<gene>
    <name evidence="1" type="ORF">BDV37DRAFT_267321</name>
</gene>
<dbReference type="AlphaFoldDB" id="A0A5N7CRQ1"/>
<accession>A0A5N7CRQ1</accession>
<reference evidence="1 2" key="1">
    <citation type="submission" date="2019-04" db="EMBL/GenBank/DDBJ databases">
        <authorList>
            <consortium name="DOE Joint Genome Institute"/>
            <person name="Mondo S."/>
            <person name="Kjaerbolling I."/>
            <person name="Vesth T."/>
            <person name="Frisvad J.C."/>
            <person name="Nybo J.L."/>
            <person name="Theobald S."/>
            <person name="Kildgaard S."/>
            <person name="Isbrandt T."/>
            <person name="Kuo A."/>
            <person name="Sato A."/>
            <person name="Lyhne E.K."/>
            <person name="Kogle M.E."/>
            <person name="Wiebenga A."/>
            <person name="Kun R.S."/>
            <person name="Lubbers R.J."/>
            <person name="Makela M.R."/>
            <person name="Barry K."/>
            <person name="Chovatia M."/>
            <person name="Clum A."/>
            <person name="Daum C."/>
            <person name="Haridas S."/>
            <person name="He G."/>
            <person name="LaButti K."/>
            <person name="Lipzen A."/>
            <person name="Riley R."/>
            <person name="Salamov A."/>
            <person name="Simmons B.A."/>
            <person name="Magnuson J.K."/>
            <person name="Henrissat B."/>
            <person name="Mortensen U.H."/>
            <person name="Larsen T.O."/>
            <person name="Devries R.P."/>
            <person name="Grigoriev I.V."/>
            <person name="Machida M."/>
            <person name="Baker S.E."/>
            <person name="Andersen M.R."/>
            <person name="Cantor M.N."/>
            <person name="Hua S.X."/>
        </authorList>
    </citation>
    <scope>NUCLEOTIDE SEQUENCE [LARGE SCALE GENOMIC DNA]</scope>
    <source>
        <strain evidence="1 2">CBS 119388</strain>
    </source>
</reference>
<name>A0A5N7CRQ1_9EURO</name>
<evidence type="ECO:0000313" key="1">
    <source>
        <dbReference type="EMBL" id="KAE8396805.1"/>
    </source>
</evidence>
<evidence type="ECO:0000313" key="2">
    <source>
        <dbReference type="Proteomes" id="UP000325579"/>
    </source>
</evidence>
<dbReference type="EMBL" id="ML736986">
    <property type="protein sequence ID" value="KAE8396805.1"/>
    <property type="molecule type" value="Genomic_DNA"/>
</dbReference>
<keyword evidence="2" id="KW-1185">Reference proteome</keyword>
<sequence length="108" mass="12213">MHSLLTTMSSVFGCLGWSRKFPSQDPLASLLNDRTVQVDAYIRHQISQDVNAEYTIVREVSVQYLNSGGEPVQLSWDVKFKLPEEKLLGSKRGGQLLENYKISKHCAE</sequence>
<protein>
    <submittedName>
        <fullName evidence="1">Uncharacterized protein</fullName>
    </submittedName>
</protein>
<proteinExistence type="predicted"/>
<dbReference type="GeneID" id="43668708"/>
<organism evidence="1 2">
    <name type="scientific">Aspergillus pseudonomiae</name>
    <dbReference type="NCBI Taxonomy" id="1506151"/>
    <lineage>
        <taxon>Eukaryota</taxon>
        <taxon>Fungi</taxon>
        <taxon>Dikarya</taxon>
        <taxon>Ascomycota</taxon>
        <taxon>Pezizomycotina</taxon>
        <taxon>Eurotiomycetes</taxon>
        <taxon>Eurotiomycetidae</taxon>
        <taxon>Eurotiales</taxon>
        <taxon>Aspergillaceae</taxon>
        <taxon>Aspergillus</taxon>
        <taxon>Aspergillus subgen. Circumdati</taxon>
    </lineage>
</organism>